<evidence type="ECO:0000256" key="4">
    <source>
        <dbReference type="ARBA" id="ARBA00022679"/>
    </source>
</evidence>
<dbReference type="OrthoDB" id="427096at2759"/>
<comment type="pathway">
    <text evidence="1">Protein modification; protein glycosylation.</text>
</comment>
<dbReference type="SUPFAM" id="SSF53756">
    <property type="entry name" value="UDP-Glycosyltransferase/glycogen phosphorylase"/>
    <property type="match status" value="1"/>
</dbReference>
<accession>A0A7D9IR47</accession>
<keyword evidence="5" id="KW-0812">Transmembrane</keyword>
<dbReference type="AlphaFoldDB" id="A0A7D9IR47"/>
<keyword evidence="5" id="KW-0333">Golgi apparatus</keyword>
<evidence type="ECO:0000313" key="8">
    <source>
        <dbReference type="Proteomes" id="UP001152795"/>
    </source>
</evidence>
<dbReference type="PANTHER" id="PTHR11929:SF194">
    <property type="entry name" value="ALPHA-(1,3)-FUCOSYLTRANSFERASE 10"/>
    <property type="match status" value="1"/>
</dbReference>
<dbReference type="InterPro" id="IPR001503">
    <property type="entry name" value="Glyco_trans_10"/>
</dbReference>
<keyword evidence="5" id="KW-1133">Transmembrane helix</keyword>
<comment type="subcellular location">
    <subcellularLocation>
        <location evidence="5">Golgi apparatus</location>
        <location evidence="5">Golgi stack membrane</location>
        <topology evidence="5">Single-pass type II membrane protein</topology>
    </subcellularLocation>
</comment>
<keyword evidence="4 5" id="KW-0808">Transferase</keyword>
<evidence type="ECO:0000256" key="5">
    <source>
        <dbReference type="RuleBase" id="RU003832"/>
    </source>
</evidence>
<comment type="similarity">
    <text evidence="2 5">Belongs to the glycosyltransferase 10 family.</text>
</comment>
<dbReference type="Proteomes" id="UP001152795">
    <property type="component" value="Unassembled WGS sequence"/>
</dbReference>
<evidence type="ECO:0000256" key="2">
    <source>
        <dbReference type="ARBA" id="ARBA00008919"/>
    </source>
</evidence>
<evidence type="ECO:0000256" key="3">
    <source>
        <dbReference type="ARBA" id="ARBA00022676"/>
    </source>
</evidence>
<sequence length="244" mass="27936">MLVKQHAKKLPLPIFLFVAFSTIIGITLLLLSLFFSDTSPNLTRVPYATDEKILLLFWSKLWGFPARKSEGFLEKGTGKGQCPVACEVTSNRDRIKQAHAFIVHARDPYRLDSDFPTPLFKKPNLNPPVPFKNKTGTIIAAFSNCEPVRTEYLRQLMRYIPVDSYGACLHNKAGLVQRYKSDFKNMKSKLQKTYKFAITFFNQDCDYFVDDQILHALNAGSVPIVMSTDKIYEFLPGNLKKRYH</sequence>
<proteinExistence type="inferred from homology"/>
<keyword evidence="3 5" id="KW-0328">Glycosyltransferase</keyword>
<dbReference type="UniPathway" id="UPA00378"/>
<name>A0A7D9IR47_PARCT</name>
<dbReference type="GO" id="GO:0046920">
    <property type="term" value="F:alpha-(1-&gt;3)-fucosyltransferase activity"/>
    <property type="evidence" value="ECO:0007669"/>
    <property type="project" value="TreeGrafter"/>
</dbReference>
<dbReference type="InterPro" id="IPR055270">
    <property type="entry name" value="Glyco_tran_10_C"/>
</dbReference>
<dbReference type="EC" id="2.4.1.-" evidence="5"/>
<evidence type="ECO:0000313" key="7">
    <source>
        <dbReference type="EMBL" id="CAB4011605.1"/>
    </source>
</evidence>
<comment type="caution">
    <text evidence="7">The sequence shown here is derived from an EMBL/GenBank/DDBJ whole genome shotgun (WGS) entry which is preliminary data.</text>
</comment>
<organism evidence="7 8">
    <name type="scientific">Paramuricea clavata</name>
    <name type="common">Red gorgonian</name>
    <name type="synonym">Violescent sea-whip</name>
    <dbReference type="NCBI Taxonomy" id="317549"/>
    <lineage>
        <taxon>Eukaryota</taxon>
        <taxon>Metazoa</taxon>
        <taxon>Cnidaria</taxon>
        <taxon>Anthozoa</taxon>
        <taxon>Octocorallia</taxon>
        <taxon>Malacalcyonacea</taxon>
        <taxon>Plexauridae</taxon>
        <taxon>Paramuricea</taxon>
    </lineage>
</organism>
<dbReference type="EMBL" id="CACRXK020007205">
    <property type="protein sequence ID" value="CAB4011605.1"/>
    <property type="molecule type" value="Genomic_DNA"/>
</dbReference>
<dbReference type="InterPro" id="IPR038577">
    <property type="entry name" value="GT10-like_C_sf"/>
</dbReference>
<protein>
    <recommendedName>
        <fullName evidence="5">Fucosyltransferase</fullName>
        <ecNumber evidence="5">2.4.1.-</ecNumber>
    </recommendedName>
</protein>
<reference evidence="7" key="1">
    <citation type="submission" date="2020-04" db="EMBL/GenBank/DDBJ databases">
        <authorList>
            <person name="Alioto T."/>
            <person name="Alioto T."/>
            <person name="Gomez Garrido J."/>
        </authorList>
    </citation>
    <scope>NUCLEOTIDE SEQUENCE</scope>
    <source>
        <strain evidence="7">A484AB</strain>
    </source>
</reference>
<evidence type="ECO:0000259" key="6">
    <source>
        <dbReference type="Pfam" id="PF00852"/>
    </source>
</evidence>
<dbReference type="Pfam" id="PF00852">
    <property type="entry name" value="Glyco_transf_10"/>
    <property type="match status" value="1"/>
</dbReference>
<evidence type="ECO:0000256" key="1">
    <source>
        <dbReference type="ARBA" id="ARBA00004922"/>
    </source>
</evidence>
<dbReference type="GO" id="GO:0032580">
    <property type="term" value="C:Golgi cisterna membrane"/>
    <property type="evidence" value="ECO:0007669"/>
    <property type="project" value="UniProtKB-SubCell"/>
</dbReference>
<gene>
    <name evidence="7" type="ORF">PACLA_8A065915</name>
</gene>
<keyword evidence="8" id="KW-1185">Reference proteome</keyword>
<dbReference type="PANTHER" id="PTHR11929">
    <property type="entry name" value="ALPHA- 1,3 -FUCOSYLTRANSFERASE"/>
    <property type="match status" value="1"/>
</dbReference>
<dbReference type="Gene3D" id="3.40.50.11660">
    <property type="entry name" value="Glycosyl transferase family 10, C-terminal domain"/>
    <property type="match status" value="1"/>
</dbReference>
<feature type="domain" description="Fucosyltransferase C-terminal" evidence="6">
    <location>
        <begin position="132"/>
        <end position="236"/>
    </location>
</feature>
<keyword evidence="5" id="KW-0472">Membrane</keyword>
<feature type="transmembrane region" description="Helical" evidence="5">
    <location>
        <begin position="12"/>
        <end position="35"/>
    </location>
</feature>